<keyword evidence="3" id="KW-1185">Reference proteome</keyword>
<sequence length="591" mass="62432">MQGQRSTIDSFPETFDVDHGSSSSSTGVDQQILWNNMRTPVDNRLPDCAFSSFETNTTYENAVSLDGQSLSGWNLAGPSFSENTQNLVTGDELKMVHGWSSSLNAQTGAGPRLEEKHHEPTNILSLESVNISLSSDQVANGPLLLQSSSTDAILQNTNLSAGYAGNSGTGGLVMELGVCPHPYKSGGSETEKISCASGSSGNAEYLAEENDGRSSHSSNGRRLSCKRKALEGTSGQSSSGGSSSCFQRGENSVWQAVPARYNAASSLSLSTPTENPPGVSPPEQFNPGLGLGIGGASENLPALSVAGNTESSQRNFRMRMNPGHQHDSVPPNLVSTRSTIRRSHVSLPRQSSRLLPYSLDSGSTSAATNTSPQQQSHVMHIHGLPRVQPLPWNRVSNLVVGSSSNSPTIFGERGAALREEANSRSLPRSISEHPIFVPTTEMGNLAQNPTNWNLANGNSSIPGNVASTSRIGSSSSVHQSSAPTWVPHPNPSTQYPRRLSEFVRRSLFPSTGSASGGQSSNFPLMRSGPSASALDTVLSSAAGRQGHHQPYPRSALWMERQGDGAPGVPYSLRALAAASEGRSRLVSEVCS</sequence>
<evidence type="ECO:0000256" key="1">
    <source>
        <dbReference type="SAM" id="MobiDB-lite"/>
    </source>
</evidence>
<evidence type="ECO:0000313" key="3">
    <source>
        <dbReference type="Proteomes" id="UP000655225"/>
    </source>
</evidence>
<organism evidence="2 3">
    <name type="scientific">Tetracentron sinense</name>
    <name type="common">Spur-leaf</name>
    <dbReference type="NCBI Taxonomy" id="13715"/>
    <lineage>
        <taxon>Eukaryota</taxon>
        <taxon>Viridiplantae</taxon>
        <taxon>Streptophyta</taxon>
        <taxon>Embryophyta</taxon>
        <taxon>Tracheophyta</taxon>
        <taxon>Spermatophyta</taxon>
        <taxon>Magnoliopsida</taxon>
        <taxon>Trochodendrales</taxon>
        <taxon>Trochodendraceae</taxon>
        <taxon>Tetracentron</taxon>
    </lineage>
</organism>
<gene>
    <name evidence="2" type="ORF">HHK36_002608</name>
</gene>
<dbReference type="EMBL" id="JABCRI010000002">
    <property type="protein sequence ID" value="KAF8410086.1"/>
    <property type="molecule type" value="Genomic_DNA"/>
</dbReference>
<reference evidence="2 3" key="1">
    <citation type="submission" date="2020-04" db="EMBL/GenBank/DDBJ databases">
        <title>Plant Genome Project.</title>
        <authorList>
            <person name="Zhang R.-G."/>
        </authorList>
    </citation>
    <scope>NUCLEOTIDE SEQUENCE [LARGE SCALE GENOMIC DNA]</scope>
    <source>
        <strain evidence="2">YNK0</strain>
        <tissue evidence="2">Leaf</tissue>
    </source>
</reference>
<name>A0A835DNG9_TETSI</name>
<feature type="region of interest" description="Disordered" evidence="1">
    <location>
        <begin position="342"/>
        <end position="374"/>
    </location>
</feature>
<feature type="compositionally biased region" description="Polar residues" evidence="1">
    <location>
        <begin position="467"/>
        <end position="483"/>
    </location>
</feature>
<dbReference type="OrthoDB" id="8062037at2759"/>
<protein>
    <submittedName>
        <fullName evidence="2">Uncharacterized protein</fullName>
    </submittedName>
</protein>
<dbReference type="OMA" id="LAENSIW"/>
<dbReference type="Proteomes" id="UP000655225">
    <property type="component" value="Unassembled WGS sequence"/>
</dbReference>
<evidence type="ECO:0000313" key="2">
    <source>
        <dbReference type="EMBL" id="KAF8410086.1"/>
    </source>
</evidence>
<feature type="compositionally biased region" description="Polar residues" evidence="1">
    <location>
        <begin position="360"/>
        <end position="374"/>
    </location>
</feature>
<feature type="compositionally biased region" description="Polar residues" evidence="1">
    <location>
        <begin position="20"/>
        <end position="30"/>
    </location>
</feature>
<feature type="region of interest" description="Disordered" evidence="1">
    <location>
        <begin position="1"/>
        <end position="30"/>
    </location>
</feature>
<feature type="region of interest" description="Disordered" evidence="1">
    <location>
        <begin position="467"/>
        <end position="493"/>
    </location>
</feature>
<accession>A0A835DNG9</accession>
<dbReference type="AlphaFoldDB" id="A0A835DNG9"/>
<proteinExistence type="predicted"/>
<comment type="caution">
    <text evidence="2">The sequence shown here is derived from an EMBL/GenBank/DDBJ whole genome shotgun (WGS) entry which is preliminary data.</text>
</comment>
<feature type="region of interest" description="Disordered" evidence="1">
    <location>
        <begin position="318"/>
        <end position="337"/>
    </location>
</feature>
<feature type="region of interest" description="Disordered" evidence="1">
    <location>
        <begin position="267"/>
        <end position="293"/>
    </location>
</feature>